<dbReference type="InterPro" id="IPR007642">
    <property type="entry name" value="RNA_pol_Rpb2_2"/>
</dbReference>
<name>A0A097KP31_9CHLO</name>
<keyword evidence="4 9" id="KW-0808">Transferase</keyword>
<dbReference type="InterPro" id="IPR015712">
    <property type="entry name" value="DNA-dir_RNA_pol_su2"/>
</dbReference>
<feature type="region of interest" description="Disordered" evidence="12">
    <location>
        <begin position="1096"/>
        <end position="1133"/>
    </location>
</feature>
<dbReference type="Pfam" id="PF04560">
    <property type="entry name" value="RNA_pol_Rpb2_7"/>
    <property type="match status" value="1"/>
</dbReference>
<evidence type="ECO:0000256" key="8">
    <source>
        <dbReference type="ARBA" id="ARBA00048552"/>
    </source>
</evidence>
<evidence type="ECO:0000256" key="9">
    <source>
        <dbReference type="HAMAP-Rule" id="MF_01321"/>
    </source>
</evidence>
<evidence type="ECO:0000259" key="15">
    <source>
        <dbReference type="Pfam" id="PF04561"/>
    </source>
</evidence>
<dbReference type="InterPro" id="IPR014724">
    <property type="entry name" value="RNA_pol_RPB2_OB-fold"/>
</dbReference>
<dbReference type="SUPFAM" id="SSF64484">
    <property type="entry name" value="beta and beta-prime subunits of DNA dependent RNA-polymerase"/>
    <property type="match status" value="2"/>
</dbReference>
<dbReference type="GO" id="GO:0032549">
    <property type="term" value="F:ribonucleoside binding"/>
    <property type="evidence" value="ECO:0007669"/>
    <property type="project" value="InterPro"/>
</dbReference>
<dbReference type="EMBL" id="KM462879">
    <property type="protein sequence ID" value="AIT94953.1"/>
    <property type="molecule type" value="Genomic_DNA"/>
</dbReference>
<comment type="subunit">
    <text evidence="7 9 11">In plastids the minimal PEP RNA polymerase catalytic core is composed of four subunits: alpha, beta, beta', and beta''. When a (nuclear-encoded) sigma factor is associated with the core the holoenzyme is formed, which can initiate transcription.</text>
</comment>
<dbReference type="GO" id="GO:0000428">
    <property type="term" value="C:DNA-directed RNA polymerase complex"/>
    <property type="evidence" value="ECO:0007669"/>
    <property type="project" value="UniProtKB-KW"/>
</dbReference>
<keyword evidence="5 9" id="KW-0548">Nucleotidyltransferase</keyword>
<keyword evidence="17" id="KW-0150">Chloroplast</keyword>
<feature type="compositionally biased region" description="Gly residues" evidence="12">
    <location>
        <begin position="1097"/>
        <end position="1106"/>
    </location>
</feature>
<dbReference type="Gene3D" id="2.40.270.10">
    <property type="entry name" value="DNA-directed RNA polymerase, subunit 2, domain 6"/>
    <property type="match status" value="1"/>
</dbReference>
<dbReference type="PANTHER" id="PTHR20856">
    <property type="entry name" value="DNA-DIRECTED RNA POLYMERASE I SUBUNIT 2"/>
    <property type="match status" value="1"/>
</dbReference>
<protein>
    <recommendedName>
        <fullName evidence="9">DNA-directed RNA polymerase subunit beta</fullName>
        <ecNumber evidence="9">2.7.7.6</ecNumber>
    </recommendedName>
    <alternativeName>
        <fullName evidence="9">PEP</fullName>
    </alternativeName>
    <alternativeName>
        <fullName evidence="9">Plastid-encoded RNA polymerase subunit beta</fullName>
        <shortName evidence="9">RNA polymerase subunit beta</shortName>
    </alternativeName>
</protein>
<evidence type="ECO:0000259" key="14">
    <source>
        <dbReference type="Pfam" id="PF04560"/>
    </source>
</evidence>
<dbReference type="GO" id="GO:0003677">
    <property type="term" value="F:DNA binding"/>
    <property type="evidence" value="ECO:0007669"/>
    <property type="project" value="UniProtKB-UniRule"/>
</dbReference>
<dbReference type="InterPro" id="IPR037033">
    <property type="entry name" value="DNA-dir_RNAP_su2_hyb_sf"/>
</dbReference>
<dbReference type="Gene3D" id="2.40.50.150">
    <property type="match status" value="1"/>
</dbReference>
<dbReference type="RefSeq" id="YP_009106152.1">
    <property type="nucleotide sequence ID" value="NC_025540.1"/>
</dbReference>
<feature type="domain" description="DNA-directed RNA polymerase subunit 2 hybrid-binding" evidence="13">
    <location>
        <begin position="901"/>
        <end position="1314"/>
    </location>
</feature>
<dbReference type="Pfam" id="PF00562">
    <property type="entry name" value="RNA_pol_Rpb2_6"/>
    <property type="match status" value="1"/>
</dbReference>
<dbReference type="GeneID" id="22160247"/>
<evidence type="ECO:0000259" key="16">
    <source>
        <dbReference type="Pfam" id="PF04565"/>
    </source>
</evidence>
<dbReference type="Pfam" id="PF04561">
    <property type="entry name" value="RNA_pol_Rpb2_2"/>
    <property type="match status" value="1"/>
</dbReference>
<dbReference type="Gene3D" id="2.40.50.100">
    <property type="match status" value="1"/>
</dbReference>
<feature type="domain" description="RNA polymerase Rpb2" evidence="14">
    <location>
        <begin position="1316"/>
        <end position="1388"/>
    </location>
</feature>
<dbReference type="GO" id="GO:0003899">
    <property type="term" value="F:DNA-directed RNA polymerase activity"/>
    <property type="evidence" value="ECO:0007669"/>
    <property type="project" value="UniProtKB-UniRule"/>
</dbReference>
<evidence type="ECO:0000256" key="10">
    <source>
        <dbReference type="RuleBase" id="RU000434"/>
    </source>
</evidence>
<dbReference type="GO" id="GO:0009507">
    <property type="term" value="C:chloroplast"/>
    <property type="evidence" value="ECO:0007669"/>
    <property type="project" value="UniProtKB-SubCell"/>
</dbReference>
<dbReference type="PROSITE" id="PS01166">
    <property type="entry name" value="RNA_POL_BETA"/>
    <property type="match status" value="1"/>
</dbReference>
<comment type="subcellular location">
    <subcellularLocation>
        <location evidence="9">Plastid</location>
        <location evidence="9">Chloroplast</location>
    </subcellularLocation>
</comment>
<evidence type="ECO:0000256" key="3">
    <source>
        <dbReference type="ARBA" id="ARBA00022478"/>
    </source>
</evidence>
<reference evidence="17" key="1">
    <citation type="journal article" date="2014" name="BMC Evol. Biol.">
        <title>Chloroplast phylogenomic analysis resolves deep-level relationships within the green algal class Trebouxiophyceae.</title>
        <authorList>
            <person name="Lemieux C."/>
            <person name="Otis C."/>
            <person name="Turmel M."/>
        </authorList>
    </citation>
    <scope>NUCLEOTIDE SEQUENCE</scope>
</reference>
<dbReference type="InterPro" id="IPR007120">
    <property type="entry name" value="DNA-dir_RNAP_su2_dom"/>
</dbReference>
<comment type="similarity">
    <text evidence="2 9 10">Belongs to the RNA polymerase beta chain family.</text>
</comment>
<evidence type="ECO:0000259" key="13">
    <source>
        <dbReference type="Pfam" id="PF00562"/>
    </source>
</evidence>
<organism evidence="17">
    <name type="scientific">Paradoxia multiseta</name>
    <dbReference type="NCBI Taxonomy" id="249350"/>
    <lineage>
        <taxon>Eukaryota</taxon>
        <taxon>Viridiplantae</taxon>
        <taxon>Chlorophyta</taxon>
        <taxon>core chlorophytes</taxon>
        <taxon>Trebouxiophyceae</taxon>
        <taxon>Trebouxiophyceae incertae sedis</taxon>
        <taxon>Coccomyxaceae</taxon>
        <taxon>Paradoxia</taxon>
    </lineage>
</organism>
<evidence type="ECO:0000256" key="7">
    <source>
        <dbReference type="ARBA" id="ARBA00026088"/>
    </source>
</evidence>
<dbReference type="InterPro" id="IPR010243">
    <property type="entry name" value="RNA_pol_bsu_bac"/>
</dbReference>
<evidence type="ECO:0000313" key="17">
    <source>
        <dbReference type="EMBL" id="AIT94953.1"/>
    </source>
</evidence>
<dbReference type="InterPro" id="IPR007641">
    <property type="entry name" value="RNA_pol_Rpb2_7"/>
</dbReference>
<dbReference type="InterPro" id="IPR007121">
    <property type="entry name" value="RNA_pol_bsu_CS"/>
</dbReference>
<accession>A0A097KP31</accession>
<feature type="domain" description="RNA polymerase Rpb2" evidence="16">
    <location>
        <begin position="498"/>
        <end position="566"/>
    </location>
</feature>
<evidence type="ECO:0000256" key="2">
    <source>
        <dbReference type="ARBA" id="ARBA00006835"/>
    </source>
</evidence>
<dbReference type="HAMAP" id="MF_01321">
    <property type="entry name" value="RNApol_bact_RpoB"/>
    <property type="match status" value="1"/>
</dbReference>
<comment type="catalytic activity">
    <reaction evidence="8 9 11">
        <text>RNA(n) + a ribonucleoside 5'-triphosphate = RNA(n+1) + diphosphate</text>
        <dbReference type="Rhea" id="RHEA:21248"/>
        <dbReference type="Rhea" id="RHEA-COMP:14527"/>
        <dbReference type="Rhea" id="RHEA-COMP:17342"/>
        <dbReference type="ChEBI" id="CHEBI:33019"/>
        <dbReference type="ChEBI" id="CHEBI:61557"/>
        <dbReference type="ChEBI" id="CHEBI:140395"/>
        <dbReference type="EC" id="2.7.7.6"/>
    </reaction>
</comment>
<dbReference type="Gene3D" id="3.90.1100.10">
    <property type="match status" value="2"/>
</dbReference>
<geneLocation type="chloroplast" evidence="17"/>
<comment type="function">
    <text evidence="1 9 11">DNA-dependent RNA polymerase catalyzes the transcription of DNA into RNA using the four ribonucleoside triphosphates as substrates.</text>
</comment>
<gene>
    <name evidence="9 17" type="primary">rpoB</name>
</gene>
<evidence type="ECO:0000256" key="11">
    <source>
        <dbReference type="RuleBase" id="RU363031"/>
    </source>
</evidence>
<keyword evidence="6 9" id="KW-0804">Transcription</keyword>
<keyword evidence="17" id="KW-0934">Plastid</keyword>
<evidence type="ECO:0000256" key="1">
    <source>
        <dbReference type="ARBA" id="ARBA00004026"/>
    </source>
</evidence>
<evidence type="ECO:0000256" key="5">
    <source>
        <dbReference type="ARBA" id="ARBA00022695"/>
    </source>
</evidence>
<sequence>MTAINYKASFLVPDFVEIQRRSFSRFLEKGIVEEFSKINPIRSEISKFELTFYPGSYLIIAPEYTVTEAVLQGKTYSCKLYLPAKLFSEDRAGRINRNKANVKSQPLGSYKALGEQPLTTASTPVGPLWKSSQYNANNTQPHSGVSLKDSDELIKLEKVDEYLTPSLTERINLAKNSRIGKAATLGEISQLIKPSTRQPGQPATTVPRVRQFARRNLDLAVGGLTEGNSLLNRGETTLSWVLVGNLPLMTKRGHFIINGSPRVVINQLLRSPGVYFHERAWGFGKRKRRIVYADFVSRRGAWLRIQADKEGDIWARLKKTPKVPFALFYEGMAICEQDPKEWTIADREALLELHEEVNPTKKDLSPENGQQFIVQKFKNPRTYDLGRVGRKRLNQRFGLAVASQQLTSQDLYAAFEQIQELQNDRILVDDIDHLKNRRVRPSGELVQSQFETGLYRLEKAILSKMRKPPKEVSVRTLLNTKPLNAALREFFGSSPLSQYMDQTNPLAEITQKRRISSLGPGGISRETAGMAVRGIHPTHYGRICPIETPEGKNAGLVNSLTTYTRVGDDGILETPYYHVLQGQVQTGMGFQYFSAGGEENGEFRVAPGDIHLSTCKLLPPTPFPVRETGNRQEDFRHSDRGAVNYMAISPIQMISVATALIPFLEHDDANRALMGSNMQRQAVPLIQPERPFVGTGLEALVVAESGHALQADLSGYISAVTGEGVIIHSYLPSTQTDTALTNDYLAVAGARDHVVSSNDKFVDAKHEQAMPAVRLLASAVASNRLRARKMSYLKHGSNARVSTQYANLAAWEFVGLALPAMHKLVCGAPSPFPLSIPEEKKWAEGSLPRAEINKIESGLEARLSWFTPVAKQDWLNTSGRPIRQQVPHLASGWQPGVFSLNYDLQSYERSNQETCLTQTSAVSEGDWVQKGDLLADCSASKFGELALGKNILIAYLPWEGYNFEDAVVISERLVSDDVYTSIHVQKYDIEVRETRFGVEKITPQLPGISDGEKEHLDWRGIAKIGSWVKEGDILVGKVSPKSSQPLSPYERLAYDIANVEAATTEDTSLRVPKGVEGRVINCQSFEMPNSTIARGSLGWGSWGGGAPPRPTTRPTERRTPVRPGHRGGPLLPTQSPGRVRIYLAEKRKLQVGDKVAGRHGNKGIVSTVLPRQDMPYLPDGSIVDMVLNPLGIPSRMNVGQVFECLLGLAGAQLGQQFKITPFDEIYGAEASRSLVYLKLYQARLRTNQDWLFNPRFPGKTALLDGRTGRLFDQWVTVGYAYMLKLVHLVDEKIHARSTGPYSLVTKQPLGGRSKHGGQRLGEMEVWALEGFGAAYILQEMLTSKSDDVVGREQVVEAILFKGKMSLGNPEAFKVLVRELQSLCLDVGVYAISPGRLRREAVDIGRIP</sequence>
<dbReference type="Pfam" id="PF04565">
    <property type="entry name" value="RNA_pol_Rpb2_3"/>
    <property type="match status" value="1"/>
</dbReference>
<dbReference type="InterPro" id="IPR037034">
    <property type="entry name" value="RNA_pol_Rpb2_2_sf"/>
</dbReference>
<feature type="domain" description="RNA polymerase Rpb2" evidence="15">
    <location>
        <begin position="270"/>
        <end position="440"/>
    </location>
</feature>
<dbReference type="CDD" id="cd00653">
    <property type="entry name" value="RNA_pol_B_RPB2"/>
    <property type="match status" value="1"/>
</dbReference>
<proteinExistence type="inferred from homology"/>
<dbReference type="Gene3D" id="3.90.1110.10">
    <property type="entry name" value="RNA polymerase Rpb2, domain 2"/>
    <property type="match status" value="1"/>
</dbReference>
<dbReference type="Gene3D" id="3.90.1800.10">
    <property type="entry name" value="RNA polymerase alpha subunit dimerisation domain"/>
    <property type="match status" value="1"/>
</dbReference>
<evidence type="ECO:0000256" key="6">
    <source>
        <dbReference type="ARBA" id="ARBA00023163"/>
    </source>
</evidence>
<evidence type="ECO:0000256" key="4">
    <source>
        <dbReference type="ARBA" id="ARBA00022679"/>
    </source>
</evidence>
<dbReference type="GO" id="GO:0006351">
    <property type="term" value="P:DNA-templated transcription"/>
    <property type="evidence" value="ECO:0007669"/>
    <property type="project" value="UniProtKB-UniRule"/>
</dbReference>
<evidence type="ECO:0000256" key="12">
    <source>
        <dbReference type="SAM" id="MobiDB-lite"/>
    </source>
</evidence>
<dbReference type="InterPro" id="IPR007645">
    <property type="entry name" value="RNA_pol_Rpb2_3"/>
</dbReference>
<dbReference type="EC" id="2.7.7.6" evidence="9"/>
<keyword evidence="3 9" id="KW-0240">DNA-directed RNA polymerase</keyword>